<evidence type="ECO:0000256" key="1">
    <source>
        <dbReference type="ARBA" id="ARBA00004141"/>
    </source>
</evidence>
<feature type="transmembrane region" description="Helical" evidence="5">
    <location>
        <begin position="312"/>
        <end position="335"/>
    </location>
</feature>
<dbReference type="GO" id="GO:0000139">
    <property type="term" value="C:Golgi membrane"/>
    <property type="evidence" value="ECO:0007669"/>
    <property type="project" value="InterPro"/>
</dbReference>
<name>A0A7S3JWJ2_9STRA</name>
<keyword evidence="4 5" id="KW-0472">Membrane</keyword>
<dbReference type="SUPFAM" id="SSF103481">
    <property type="entry name" value="Multidrug resistance efflux transporter EmrE"/>
    <property type="match status" value="1"/>
</dbReference>
<dbReference type="NCBIfam" id="TIGR00803">
    <property type="entry name" value="nst"/>
    <property type="match status" value="1"/>
</dbReference>
<feature type="transmembrane region" description="Helical" evidence="5">
    <location>
        <begin position="240"/>
        <end position="260"/>
    </location>
</feature>
<comment type="subcellular location">
    <subcellularLocation>
        <location evidence="1">Membrane</location>
        <topology evidence="1">Multi-pass membrane protein</topology>
    </subcellularLocation>
</comment>
<dbReference type="GO" id="GO:0015165">
    <property type="term" value="F:pyrimidine nucleotide-sugar transmembrane transporter activity"/>
    <property type="evidence" value="ECO:0007669"/>
    <property type="project" value="InterPro"/>
</dbReference>
<evidence type="ECO:0000256" key="5">
    <source>
        <dbReference type="SAM" id="Phobius"/>
    </source>
</evidence>
<feature type="transmembrane region" description="Helical" evidence="5">
    <location>
        <begin position="342"/>
        <end position="359"/>
    </location>
</feature>
<gene>
    <name evidence="6" type="ORF">ALAG00032_LOCUS8264</name>
</gene>
<dbReference type="PANTHER" id="PTHR10231">
    <property type="entry name" value="NUCLEOTIDE-SUGAR TRANSMEMBRANE TRANSPORTER"/>
    <property type="match status" value="1"/>
</dbReference>
<feature type="transmembrane region" description="Helical" evidence="5">
    <location>
        <begin position="365"/>
        <end position="382"/>
    </location>
</feature>
<accession>A0A7S3JWJ2</accession>
<dbReference type="AlphaFoldDB" id="A0A7S3JWJ2"/>
<keyword evidence="3 5" id="KW-1133">Transmembrane helix</keyword>
<dbReference type="InterPro" id="IPR007271">
    <property type="entry name" value="Nuc_sug_transpt"/>
</dbReference>
<organism evidence="6">
    <name type="scientific">Aureoumbra lagunensis</name>
    <dbReference type="NCBI Taxonomy" id="44058"/>
    <lineage>
        <taxon>Eukaryota</taxon>
        <taxon>Sar</taxon>
        <taxon>Stramenopiles</taxon>
        <taxon>Ochrophyta</taxon>
        <taxon>Pelagophyceae</taxon>
        <taxon>Pelagomonadales</taxon>
        <taxon>Aureoumbra</taxon>
    </lineage>
</organism>
<dbReference type="EMBL" id="HBIJ01012138">
    <property type="protein sequence ID" value="CAE0367507.1"/>
    <property type="molecule type" value="Transcribed_RNA"/>
</dbReference>
<evidence type="ECO:0000256" key="2">
    <source>
        <dbReference type="ARBA" id="ARBA00022692"/>
    </source>
</evidence>
<dbReference type="Pfam" id="PF04142">
    <property type="entry name" value="Nuc_sug_transp"/>
    <property type="match status" value="1"/>
</dbReference>
<feature type="transmembrane region" description="Helical" evidence="5">
    <location>
        <begin position="272"/>
        <end position="292"/>
    </location>
</feature>
<evidence type="ECO:0000256" key="4">
    <source>
        <dbReference type="ARBA" id="ARBA00023136"/>
    </source>
</evidence>
<sequence>MPNRFHGGYHTKVGGTQELPLIGKASVDEIDSMKVHPSHQVQNETIIKNQKRPVVVCGLVEAKYLVCALLVVQNTGAVLLMRYTRSMPGQSNFATQTAVIMQECLKGLACIPLLLREYGTVSSAWEKPREALKTSVPALLYLVQNNLQYVAVTYLDAATYTVSYQTKIVWSGILSVLLLSRKLSLHKWLGIALLAVGVGVVQIAGTQAEDSDLSAKEDLSNPAKDQINQKSIDVAHTLRLVGMTAVITAAMVSALAGVYFEKILKGARVGLWTRNLQLAFYSVLVGYIKLATSAEGLRIRSGELTFFHGYTRLTWLCIATNAFGGLLVGTVIKYADAVMKDVALGCSIVLSSLISTILFDFQLNSLFIAGITAVIYAVFLYGERATCGGLLPTKNEAKPTSHEASATDITPTTKQVNGQLNKV</sequence>
<protein>
    <submittedName>
        <fullName evidence="6">Uncharacterized protein</fullName>
    </submittedName>
</protein>
<evidence type="ECO:0000313" key="6">
    <source>
        <dbReference type="EMBL" id="CAE0367507.1"/>
    </source>
</evidence>
<evidence type="ECO:0000256" key="3">
    <source>
        <dbReference type="ARBA" id="ARBA00022989"/>
    </source>
</evidence>
<proteinExistence type="predicted"/>
<reference evidence="6" key="1">
    <citation type="submission" date="2021-01" db="EMBL/GenBank/DDBJ databases">
        <authorList>
            <person name="Corre E."/>
            <person name="Pelletier E."/>
            <person name="Niang G."/>
            <person name="Scheremetjew M."/>
            <person name="Finn R."/>
            <person name="Kale V."/>
            <person name="Holt S."/>
            <person name="Cochrane G."/>
            <person name="Meng A."/>
            <person name="Brown T."/>
            <person name="Cohen L."/>
        </authorList>
    </citation>
    <scope>NUCLEOTIDE SEQUENCE</scope>
    <source>
        <strain evidence="6">CCMP1510</strain>
    </source>
</reference>
<dbReference type="InterPro" id="IPR037185">
    <property type="entry name" value="EmrE-like"/>
</dbReference>
<keyword evidence="2 5" id="KW-0812">Transmembrane</keyword>
<feature type="transmembrane region" description="Helical" evidence="5">
    <location>
        <begin position="188"/>
        <end position="205"/>
    </location>
</feature>
<dbReference type="PIRSF" id="PIRSF005799">
    <property type="entry name" value="UDP-gal_transpt"/>
    <property type="match status" value="1"/>
</dbReference>